<organism evidence="6 7">
    <name type="scientific">Paraburkholderia panacisoli</name>
    <dbReference type="NCBI Taxonomy" id="2603818"/>
    <lineage>
        <taxon>Bacteria</taxon>
        <taxon>Pseudomonadati</taxon>
        <taxon>Pseudomonadota</taxon>
        <taxon>Betaproteobacteria</taxon>
        <taxon>Burkholderiales</taxon>
        <taxon>Burkholderiaceae</taxon>
        <taxon>Paraburkholderia</taxon>
    </lineage>
</organism>
<reference evidence="6 7" key="1">
    <citation type="submission" date="2019-08" db="EMBL/GenBank/DDBJ databases">
        <title>Paraburkholderia sp. DCY113.</title>
        <authorList>
            <person name="Kang J."/>
        </authorList>
    </citation>
    <scope>NUCLEOTIDE SEQUENCE [LARGE SCALE GENOMIC DNA]</scope>
    <source>
        <strain evidence="6 7">DCY113</strain>
    </source>
</reference>
<dbReference type="GO" id="GO:0016757">
    <property type="term" value="F:glycosyltransferase activity"/>
    <property type="evidence" value="ECO:0007669"/>
    <property type="project" value="UniProtKB-KW"/>
</dbReference>
<gene>
    <name evidence="6" type="ORF">FVF58_37205</name>
</gene>
<sequence>MTVLNLVKRLFAPKTKPVTFERPDIDPNKLRLLIELASFDKGGLEKVVLDSAIAFNRNRFDVTIVTAGKVGHLGAVAREAGLRVIGLPEHDTLAAYGQLLSKLEPHLAMSHFSYVGYPLFAEFGIRNITFIHNVYAFFSAEQARAFADNDRYVDRYISVSKNATRYAAARLGVEAEKVITVPNGLIISEHEAREKKPGTLRRSDLGIAETDYVFANVASYNLHKGHYVMVDAMKRILAKRSDIKILCVGNPVFAPHVEALKQQIKRDGLERHILMPGYVADVAEVHRIADAFLLPSFIEGWSIAMNEAMFYGKPMVLTDTGASAEVIENDDIGILIPNEYGDTTELDSVTLDQLAYAPRAYTITSRLVEAMETLADHREEWAARGERGRAKIYSSYDFNDIVRRYEEVIEEVVREQRR</sequence>
<keyword evidence="2" id="KW-0328">Glycosyltransferase</keyword>
<dbReference type="PANTHER" id="PTHR12526">
    <property type="entry name" value="GLYCOSYLTRANSFERASE"/>
    <property type="match status" value="1"/>
</dbReference>
<dbReference type="CDD" id="cd03801">
    <property type="entry name" value="GT4_PimA-like"/>
    <property type="match status" value="1"/>
</dbReference>
<evidence type="ECO:0000256" key="1">
    <source>
        <dbReference type="ARBA" id="ARBA00009481"/>
    </source>
</evidence>
<dbReference type="InterPro" id="IPR028098">
    <property type="entry name" value="Glyco_trans_4-like_N"/>
</dbReference>
<comment type="caution">
    <text evidence="6">The sequence shown here is derived from an EMBL/GenBank/DDBJ whole genome shotgun (WGS) entry which is preliminary data.</text>
</comment>
<evidence type="ECO:0000313" key="7">
    <source>
        <dbReference type="Proteomes" id="UP000325273"/>
    </source>
</evidence>
<dbReference type="Pfam" id="PF00534">
    <property type="entry name" value="Glycos_transf_1"/>
    <property type="match status" value="1"/>
</dbReference>
<feature type="domain" description="Glycosyltransferase subfamily 4-like N-terminal" evidence="5">
    <location>
        <begin position="42"/>
        <end position="185"/>
    </location>
</feature>
<dbReference type="AlphaFoldDB" id="A0A5B0GID7"/>
<dbReference type="SUPFAM" id="SSF53756">
    <property type="entry name" value="UDP-Glycosyltransferase/glycogen phosphorylase"/>
    <property type="match status" value="1"/>
</dbReference>
<evidence type="ECO:0000256" key="2">
    <source>
        <dbReference type="ARBA" id="ARBA00022676"/>
    </source>
</evidence>
<accession>A0A5B0GID7</accession>
<protein>
    <submittedName>
        <fullName evidence="6">Glycosyltransferase family 4 protein</fullName>
    </submittedName>
</protein>
<dbReference type="Gene3D" id="3.40.50.2000">
    <property type="entry name" value="Glycogen Phosphorylase B"/>
    <property type="match status" value="2"/>
</dbReference>
<keyword evidence="3 6" id="KW-0808">Transferase</keyword>
<dbReference type="PANTHER" id="PTHR12526:SF640">
    <property type="entry name" value="COLANIC ACID BIOSYNTHESIS GLYCOSYLTRANSFERASE WCAL-RELATED"/>
    <property type="match status" value="1"/>
</dbReference>
<dbReference type="InterPro" id="IPR001296">
    <property type="entry name" value="Glyco_trans_1"/>
</dbReference>
<keyword evidence="7" id="KW-1185">Reference proteome</keyword>
<dbReference type="Pfam" id="PF13439">
    <property type="entry name" value="Glyco_transf_4"/>
    <property type="match status" value="1"/>
</dbReference>
<name>A0A5B0GID7_9BURK</name>
<evidence type="ECO:0000259" key="4">
    <source>
        <dbReference type="Pfam" id="PF00534"/>
    </source>
</evidence>
<feature type="domain" description="Glycosyl transferase family 1" evidence="4">
    <location>
        <begin position="202"/>
        <end position="339"/>
    </location>
</feature>
<evidence type="ECO:0000259" key="5">
    <source>
        <dbReference type="Pfam" id="PF13439"/>
    </source>
</evidence>
<comment type="similarity">
    <text evidence="1">Belongs to the glycosyltransferase group 1 family. Glycosyltransferase 4 subfamily.</text>
</comment>
<dbReference type="RefSeq" id="WP_149674689.1">
    <property type="nucleotide sequence ID" value="NZ_VTUZ01000037.1"/>
</dbReference>
<dbReference type="EMBL" id="VTUZ01000037">
    <property type="protein sequence ID" value="KAA1002565.1"/>
    <property type="molecule type" value="Genomic_DNA"/>
</dbReference>
<evidence type="ECO:0000256" key="3">
    <source>
        <dbReference type="ARBA" id="ARBA00022679"/>
    </source>
</evidence>
<proteinExistence type="inferred from homology"/>
<evidence type="ECO:0000313" key="6">
    <source>
        <dbReference type="EMBL" id="KAA1002565.1"/>
    </source>
</evidence>
<dbReference type="Proteomes" id="UP000325273">
    <property type="component" value="Unassembled WGS sequence"/>
</dbReference>